<dbReference type="Pfam" id="PF00563">
    <property type="entry name" value="EAL"/>
    <property type="match status" value="1"/>
</dbReference>
<dbReference type="SMART" id="SM00052">
    <property type="entry name" value="EAL"/>
    <property type="match status" value="1"/>
</dbReference>
<organism evidence="2 3">
    <name type="scientific">Pseudomonas turukhanskensis</name>
    <dbReference type="NCBI Taxonomy" id="1806536"/>
    <lineage>
        <taxon>Bacteria</taxon>
        <taxon>Pseudomonadati</taxon>
        <taxon>Pseudomonadota</taxon>
        <taxon>Gammaproteobacteria</taxon>
        <taxon>Pseudomonadales</taxon>
        <taxon>Pseudomonadaceae</taxon>
        <taxon>Pseudomonas</taxon>
    </lineage>
</organism>
<dbReference type="Gene3D" id="3.20.20.450">
    <property type="entry name" value="EAL domain"/>
    <property type="match status" value="1"/>
</dbReference>
<dbReference type="InterPro" id="IPR001633">
    <property type="entry name" value="EAL_dom"/>
</dbReference>
<evidence type="ECO:0000313" key="2">
    <source>
        <dbReference type="EMBL" id="GLK87339.1"/>
    </source>
</evidence>
<gene>
    <name evidence="2" type="ORF">GCM10017655_04010</name>
</gene>
<name>A0A9W6ND88_9PSED</name>
<proteinExistence type="predicted"/>
<dbReference type="PANTHER" id="PTHR33121:SF76">
    <property type="entry name" value="SIGNALING PROTEIN"/>
    <property type="match status" value="1"/>
</dbReference>
<dbReference type="GO" id="GO:0071111">
    <property type="term" value="F:cyclic-guanylate-specific phosphodiesterase activity"/>
    <property type="evidence" value="ECO:0007669"/>
    <property type="project" value="InterPro"/>
</dbReference>
<comment type="caution">
    <text evidence="2">The sequence shown here is derived from an EMBL/GenBank/DDBJ whole genome shotgun (WGS) entry which is preliminary data.</text>
</comment>
<dbReference type="InterPro" id="IPR003018">
    <property type="entry name" value="GAF"/>
</dbReference>
<dbReference type="RefSeq" id="WP_271193595.1">
    <property type="nucleotide sequence ID" value="NZ_BSFN01000001.1"/>
</dbReference>
<dbReference type="AlphaFoldDB" id="A0A9W6ND88"/>
<dbReference type="EMBL" id="BSFN01000001">
    <property type="protein sequence ID" value="GLK87339.1"/>
    <property type="molecule type" value="Genomic_DNA"/>
</dbReference>
<dbReference type="CDD" id="cd01948">
    <property type="entry name" value="EAL"/>
    <property type="match status" value="1"/>
</dbReference>
<dbReference type="PROSITE" id="PS50883">
    <property type="entry name" value="EAL"/>
    <property type="match status" value="1"/>
</dbReference>
<dbReference type="PANTHER" id="PTHR33121">
    <property type="entry name" value="CYCLIC DI-GMP PHOSPHODIESTERASE PDEF"/>
    <property type="match status" value="1"/>
</dbReference>
<reference evidence="2" key="2">
    <citation type="submission" date="2023-01" db="EMBL/GenBank/DDBJ databases">
        <authorList>
            <person name="Sun Q."/>
            <person name="Evtushenko L."/>
        </authorList>
    </citation>
    <scope>NUCLEOTIDE SEQUENCE</scope>
    <source>
        <strain evidence="2">VKM B-2935</strain>
    </source>
</reference>
<evidence type="ECO:0000259" key="1">
    <source>
        <dbReference type="PROSITE" id="PS50883"/>
    </source>
</evidence>
<sequence length="409" mass="44855">MTAAQLADLIALRPQGISDSSYIDRVLRALRTHLGMDVAFIAQFRVDDRVFTHVDAEGPAPINPGDTLAPQAGYCQRVVDGLLPELIADTSLCPLAMELPETTAIPIGAHLSVPIWLGDGRLYGTLCCFGYVADETLSERDVQVMRVFADLIADQLDSELKRVRDRVQKHRRISEILAGDQPTIVYQPILASQTLELCGWECLARFNTQPQRSPDKWFLEAAEAGLGVDLELRAIQLAVKALADLPGHTYLALNCSPQLVYSGRLTPLLQNLPPRRLVLEITEHAAVADYVRLEQALAPFRQRGVRLSIDDTGAGYASMRHILELSPDIIKLDMSITQGVDNDFKRRALASSLIAFARETGSSVVAEGVETQQELETLRALGVHKIQGYLLGRPQPLAQALEAVRAKAG</sequence>
<dbReference type="InterPro" id="IPR029016">
    <property type="entry name" value="GAF-like_dom_sf"/>
</dbReference>
<dbReference type="Pfam" id="PF13185">
    <property type="entry name" value="GAF_2"/>
    <property type="match status" value="1"/>
</dbReference>
<accession>A0A9W6ND88</accession>
<protein>
    <recommendedName>
        <fullName evidence="1">EAL domain-containing protein</fullName>
    </recommendedName>
</protein>
<dbReference type="InterPro" id="IPR035919">
    <property type="entry name" value="EAL_sf"/>
</dbReference>
<dbReference type="Proteomes" id="UP001143328">
    <property type="component" value="Unassembled WGS sequence"/>
</dbReference>
<dbReference type="InterPro" id="IPR050706">
    <property type="entry name" value="Cyclic-di-GMP_PDE-like"/>
</dbReference>
<feature type="domain" description="EAL" evidence="1">
    <location>
        <begin position="166"/>
        <end position="408"/>
    </location>
</feature>
<dbReference type="Gene3D" id="3.30.450.40">
    <property type="match status" value="1"/>
</dbReference>
<dbReference type="SUPFAM" id="SSF141868">
    <property type="entry name" value="EAL domain-like"/>
    <property type="match status" value="1"/>
</dbReference>
<keyword evidence="3" id="KW-1185">Reference proteome</keyword>
<dbReference type="SMART" id="SM00065">
    <property type="entry name" value="GAF"/>
    <property type="match status" value="1"/>
</dbReference>
<evidence type="ECO:0000313" key="3">
    <source>
        <dbReference type="Proteomes" id="UP001143328"/>
    </source>
</evidence>
<dbReference type="SUPFAM" id="SSF55781">
    <property type="entry name" value="GAF domain-like"/>
    <property type="match status" value="1"/>
</dbReference>
<reference evidence="2" key="1">
    <citation type="journal article" date="2014" name="Int. J. Syst. Evol. Microbiol.">
        <title>Complete genome sequence of Corynebacterium casei LMG S-19264T (=DSM 44701T), isolated from a smear-ripened cheese.</title>
        <authorList>
            <consortium name="US DOE Joint Genome Institute (JGI-PGF)"/>
            <person name="Walter F."/>
            <person name="Albersmeier A."/>
            <person name="Kalinowski J."/>
            <person name="Ruckert C."/>
        </authorList>
    </citation>
    <scope>NUCLEOTIDE SEQUENCE</scope>
    <source>
        <strain evidence="2">VKM B-2935</strain>
    </source>
</reference>